<proteinExistence type="predicted"/>
<dbReference type="Pfam" id="PF01425">
    <property type="entry name" value="Amidase"/>
    <property type="match status" value="1"/>
</dbReference>
<dbReference type="Proteomes" id="UP000609121">
    <property type="component" value="Unassembled WGS sequence"/>
</dbReference>
<keyword evidence="3" id="KW-1185">Reference proteome</keyword>
<name>A0A8J6YU28_9RHOB</name>
<evidence type="ECO:0000259" key="1">
    <source>
        <dbReference type="Pfam" id="PF01425"/>
    </source>
</evidence>
<sequence length="395" mass="41409">MTDKTQLTWPEQLRRDDRELKALTCMAQNLPATRPGVTLGVKDIIDVAGLPTECGSPIHAGQVAARSADCVTLLERAGAVVAGKTVTTEFATTRPGPTCNPLNPAHTPGGSSSGSVAGVAAGLFDWALGTQTAGSVIRPAAYCGIAGFLPSPGVIPRRGVRIMSPTLDRVGVFARDMQGIAAMLEAFPGWSPAAMPDKAPRIAMLPRGVWEDSADEATCRTVLGTADALRDAGAEMTELDDPAPFLEMMEAQKAVMGYEIPRALHRELAEHRDLLSEELRDYCDAALAIPHESYAAALKTADRFRLWIGGVLEGHDAILGPSAAQLAPEGLGWTGDPFVNRIWSLAKLPAVSLPGAAARNGLKAAVQLTTGIGRDGLLCALATRFAPLVAGIAPE</sequence>
<dbReference type="PANTHER" id="PTHR11895">
    <property type="entry name" value="TRANSAMIDASE"/>
    <property type="match status" value="1"/>
</dbReference>
<evidence type="ECO:0000313" key="2">
    <source>
        <dbReference type="EMBL" id="MBE3637802.1"/>
    </source>
</evidence>
<dbReference type="InterPro" id="IPR036928">
    <property type="entry name" value="AS_sf"/>
</dbReference>
<dbReference type="EMBL" id="JACVXA010000012">
    <property type="protein sequence ID" value="MBE3637802.1"/>
    <property type="molecule type" value="Genomic_DNA"/>
</dbReference>
<dbReference type="SUPFAM" id="SSF75304">
    <property type="entry name" value="Amidase signature (AS) enzymes"/>
    <property type="match status" value="1"/>
</dbReference>
<organism evidence="2 3">
    <name type="scientific">Mangrovicoccus algicola</name>
    <dbReference type="NCBI Taxonomy" id="2771008"/>
    <lineage>
        <taxon>Bacteria</taxon>
        <taxon>Pseudomonadati</taxon>
        <taxon>Pseudomonadota</taxon>
        <taxon>Alphaproteobacteria</taxon>
        <taxon>Rhodobacterales</taxon>
        <taxon>Paracoccaceae</taxon>
        <taxon>Mangrovicoccus</taxon>
    </lineage>
</organism>
<dbReference type="Gene3D" id="3.90.1300.10">
    <property type="entry name" value="Amidase signature (AS) domain"/>
    <property type="match status" value="1"/>
</dbReference>
<dbReference type="InterPro" id="IPR023631">
    <property type="entry name" value="Amidase_dom"/>
</dbReference>
<accession>A0A8J6YU28</accession>
<gene>
    <name evidence="2" type="ORF">ICN82_06235</name>
</gene>
<dbReference type="PANTHER" id="PTHR11895:SF151">
    <property type="entry name" value="GLUTAMYL-TRNA(GLN) AMIDOTRANSFERASE SUBUNIT A"/>
    <property type="match status" value="1"/>
</dbReference>
<dbReference type="GO" id="GO:0003824">
    <property type="term" value="F:catalytic activity"/>
    <property type="evidence" value="ECO:0007669"/>
    <property type="project" value="InterPro"/>
</dbReference>
<dbReference type="RefSeq" id="WP_193180816.1">
    <property type="nucleotide sequence ID" value="NZ_JACVXA010000012.1"/>
</dbReference>
<protein>
    <submittedName>
        <fullName evidence="2">Amidase</fullName>
    </submittedName>
</protein>
<comment type="caution">
    <text evidence="2">The sequence shown here is derived from an EMBL/GenBank/DDBJ whole genome shotgun (WGS) entry which is preliminary data.</text>
</comment>
<reference evidence="2" key="1">
    <citation type="submission" date="2020-09" db="EMBL/GenBank/DDBJ databases">
        <title>A novel bacterium of genus Mangrovicoccus, isolated from South China Sea.</title>
        <authorList>
            <person name="Huang H."/>
            <person name="Mo K."/>
            <person name="Hu Y."/>
        </authorList>
    </citation>
    <scope>NUCLEOTIDE SEQUENCE</scope>
    <source>
        <strain evidence="2">HB182678</strain>
    </source>
</reference>
<dbReference type="AlphaFoldDB" id="A0A8J6YU28"/>
<feature type="domain" description="Amidase" evidence="1">
    <location>
        <begin position="36"/>
        <end position="378"/>
    </location>
</feature>
<evidence type="ECO:0000313" key="3">
    <source>
        <dbReference type="Proteomes" id="UP000609121"/>
    </source>
</evidence>
<dbReference type="InterPro" id="IPR000120">
    <property type="entry name" value="Amidase"/>
</dbReference>